<evidence type="ECO:0000313" key="1">
    <source>
        <dbReference type="EMBL" id="QDU62436.1"/>
    </source>
</evidence>
<dbReference type="KEGG" id="knv:Pan216_33030"/>
<accession>A0A518B642</accession>
<dbReference type="EMBL" id="CP036279">
    <property type="protein sequence ID" value="QDU62436.1"/>
    <property type="molecule type" value="Genomic_DNA"/>
</dbReference>
<dbReference type="RefSeq" id="WP_145259187.1">
    <property type="nucleotide sequence ID" value="NZ_CP036279.1"/>
</dbReference>
<evidence type="ECO:0000313" key="2">
    <source>
        <dbReference type="Proteomes" id="UP000317093"/>
    </source>
</evidence>
<dbReference type="AlphaFoldDB" id="A0A518B642"/>
<sequence>MGAVQFVPAPGVEGPPAQATIRDGEYRLDSSRGPVIGQHKVIITATKKSGKRFKNEMGEMEEETIQFIPPQFNESTELSADVQSGSNTFNFELTGDEAGK</sequence>
<organism evidence="1 2">
    <name type="scientific">Kolteria novifilia</name>
    <dbReference type="NCBI Taxonomy" id="2527975"/>
    <lineage>
        <taxon>Bacteria</taxon>
        <taxon>Pseudomonadati</taxon>
        <taxon>Planctomycetota</taxon>
        <taxon>Planctomycetia</taxon>
        <taxon>Kolteriales</taxon>
        <taxon>Kolteriaceae</taxon>
        <taxon>Kolteria</taxon>
    </lineage>
</organism>
<reference evidence="1 2" key="1">
    <citation type="submission" date="2019-02" db="EMBL/GenBank/DDBJ databases">
        <title>Deep-cultivation of Planctomycetes and their phenomic and genomic characterization uncovers novel biology.</title>
        <authorList>
            <person name="Wiegand S."/>
            <person name="Jogler M."/>
            <person name="Boedeker C."/>
            <person name="Pinto D."/>
            <person name="Vollmers J."/>
            <person name="Rivas-Marin E."/>
            <person name="Kohn T."/>
            <person name="Peeters S.H."/>
            <person name="Heuer A."/>
            <person name="Rast P."/>
            <person name="Oberbeckmann S."/>
            <person name="Bunk B."/>
            <person name="Jeske O."/>
            <person name="Meyerdierks A."/>
            <person name="Storesund J.E."/>
            <person name="Kallscheuer N."/>
            <person name="Luecker S."/>
            <person name="Lage O.M."/>
            <person name="Pohl T."/>
            <person name="Merkel B.J."/>
            <person name="Hornburger P."/>
            <person name="Mueller R.-W."/>
            <person name="Bruemmer F."/>
            <person name="Labrenz M."/>
            <person name="Spormann A.M."/>
            <person name="Op den Camp H."/>
            <person name="Overmann J."/>
            <person name="Amann R."/>
            <person name="Jetten M.S.M."/>
            <person name="Mascher T."/>
            <person name="Medema M.H."/>
            <person name="Devos D.P."/>
            <person name="Kaster A.-K."/>
            <person name="Ovreas L."/>
            <person name="Rohde M."/>
            <person name="Galperin M.Y."/>
            <person name="Jogler C."/>
        </authorList>
    </citation>
    <scope>NUCLEOTIDE SEQUENCE [LARGE SCALE GENOMIC DNA]</scope>
    <source>
        <strain evidence="1 2">Pan216</strain>
    </source>
</reference>
<dbReference type="Proteomes" id="UP000317093">
    <property type="component" value="Chromosome"/>
</dbReference>
<keyword evidence="2" id="KW-1185">Reference proteome</keyword>
<dbReference type="OrthoDB" id="291697at2"/>
<name>A0A518B642_9BACT</name>
<proteinExistence type="predicted"/>
<protein>
    <submittedName>
        <fullName evidence="1">Uncharacterized protein</fullName>
    </submittedName>
</protein>
<gene>
    <name evidence="1" type="ORF">Pan216_33030</name>
</gene>